<dbReference type="InterPro" id="IPR011051">
    <property type="entry name" value="RmlC_Cupin_sf"/>
</dbReference>
<gene>
    <name evidence="2" type="ORF">UFOPK3775_00407</name>
</gene>
<evidence type="ECO:0000259" key="1">
    <source>
        <dbReference type="Pfam" id="PF01050"/>
    </source>
</evidence>
<dbReference type="CDD" id="cd02213">
    <property type="entry name" value="cupin_PMI_typeII_C"/>
    <property type="match status" value="1"/>
</dbReference>
<dbReference type="InterPro" id="IPR001538">
    <property type="entry name" value="Man6P_isomerase-2_C"/>
</dbReference>
<dbReference type="Gene3D" id="2.60.120.10">
    <property type="entry name" value="Jelly Rolls"/>
    <property type="match status" value="1"/>
</dbReference>
<dbReference type="InterPro" id="IPR051161">
    <property type="entry name" value="Mannose-6P_isomerase_type2"/>
</dbReference>
<organism evidence="2">
    <name type="scientific">freshwater metagenome</name>
    <dbReference type="NCBI Taxonomy" id="449393"/>
    <lineage>
        <taxon>unclassified sequences</taxon>
        <taxon>metagenomes</taxon>
        <taxon>ecological metagenomes</taxon>
    </lineage>
</organism>
<evidence type="ECO:0000313" key="2">
    <source>
        <dbReference type="EMBL" id="CAB4334036.1"/>
    </source>
</evidence>
<dbReference type="EMBL" id="CAESAK010000037">
    <property type="protein sequence ID" value="CAB4334036.1"/>
    <property type="molecule type" value="Genomic_DNA"/>
</dbReference>
<feature type="domain" description="Mannose-6-phosphate isomerase type II C-terminal" evidence="1">
    <location>
        <begin position="11"/>
        <end position="113"/>
    </location>
</feature>
<dbReference type="GO" id="GO:0005976">
    <property type="term" value="P:polysaccharide metabolic process"/>
    <property type="evidence" value="ECO:0007669"/>
    <property type="project" value="InterPro"/>
</dbReference>
<sequence length="117" mass="13400">MSSGYLEGPERPWGRYQVLADTDTYKVKTIWVEPGHRLSLQRHQKREEHWYIVSGVADVVLGDKEFKAEAGESIEVAIGQAHRIGNSGSEVMIFIEVQRGTYFGEDDIERLQDDYAR</sequence>
<dbReference type="AlphaFoldDB" id="A0A6J5YX33"/>
<dbReference type="GO" id="GO:0004475">
    <property type="term" value="F:mannose-1-phosphate guanylyltransferase (GTP) activity"/>
    <property type="evidence" value="ECO:0007669"/>
    <property type="project" value="TreeGrafter"/>
</dbReference>
<protein>
    <submittedName>
        <fullName evidence="2">Unannotated protein</fullName>
    </submittedName>
</protein>
<dbReference type="Pfam" id="PF01050">
    <property type="entry name" value="MannoseP_isomer"/>
    <property type="match status" value="1"/>
</dbReference>
<dbReference type="PANTHER" id="PTHR46390">
    <property type="entry name" value="MANNOSE-1-PHOSPHATE GUANYLYLTRANSFERASE"/>
    <property type="match status" value="1"/>
</dbReference>
<accession>A0A6J5YX33</accession>
<proteinExistence type="predicted"/>
<dbReference type="PANTHER" id="PTHR46390:SF1">
    <property type="entry name" value="MANNOSE-1-PHOSPHATE GUANYLYLTRANSFERASE"/>
    <property type="match status" value="1"/>
</dbReference>
<reference evidence="2" key="1">
    <citation type="submission" date="2020-05" db="EMBL/GenBank/DDBJ databases">
        <authorList>
            <person name="Chiriac C."/>
            <person name="Salcher M."/>
            <person name="Ghai R."/>
            <person name="Kavagutti S V."/>
        </authorList>
    </citation>
    <scope>NUCLEOTIDE SEQUENCE</scope>
</reference>
<name>A0A6J5YX33_9ZZZZ</name>
<dbReference type="SUPFAM" id="SSF51182">
    <property type="entry name" value="RmlC-like cupins"/>
    <property type="match status" value="1"/>
</dbReference>
<dbReference type="InterPro" id="IPR014710">
    <property type="entry name" value="RmlC-like_jellyroll"/>
</dbReference>
<dbReference type="GO" id="GO:0009298">
    <property type="term" value="P:GDP-mannose biosynthetic process"/>
    <property type="evidence" value="ECO:0007669"/>
    <property type="project" value="TreeGrafter"/>
</dbReference>